<sequence length="270" mass="31097">MMRADSHVHSRNSSDGRDRIADIVREAEEKGLCYLAITDHLDLELKYGGGHTPVRWRHIDLDAYYAEWSEAKREAEARGSKVDLRLGIEAGYGENVCDRYLDTLSRYPFDVVINSVHFVGGWDVYFPNAFLFKRKRTVYGEYLDNILKSLDAPYHYDIVAHIGYVTRNAPYIDKSLVFADFPDKFERILKGIIDRGKCLEVNTHTTLFPSVELLEKYYSYGGRRISFGSDSHHAELCKDYEQTARLLKDIGFTEFTVFEGGGKERKIPIE</sequence>
<dbReference type="Proteomes" id="UP000886857">
    <property type="component" value="Unassembled WGS sequence"/>
</dbReference>
<evidence type="ECO:0000256" key="4">
    <source>
        <dbReference type="ARBA" id="ARBA00022605"/>
    </source>
</evidence>
<evidence type="ECO:0000313" key="11">
    <source>
        <dbReference type="Proteomes" id="UP000886857"/>
    </source>
</evidence>
<dbReference type="PANTHER" id="PTHR21039">
    <property type="entry name" value="HISTIDINOL PHOSPHATASE-RELATED"/>
    <property type="match status" value="1"/>
</dbReference>
<reference evidence="10" key="2">
    <citation type="journal article" date="2021" name="PeerJ">
        <title>Extensive microbial diversity within the chicken gut microbiome revealed by metagenomics and culture.</title>
        <authorList>
            <person name="Gilroy R."/>
            <person name="Ravi A."/>
            <person name="Getino M."/>
            <person name="Pursley I."/>
            <person name="Horton D.L."/>
            <person name="Alikhan N.F."/>
            <person name="Baker D."/>
            <person name="Gharbi K."/>
            <person name="Hall N."/>
            <person name="Watson M."/>
            <person name="Adriaenssens E.M."/>
            <person name="Foster-Nyarko E."/>
            <person name="Jarju S."/>
            <person name="Secka A."/>
            <person name="Antonio M."/>
            <person name="Oren A."/>
            <person name="Chaudhuri R.R."/>
            <person name="La Ragione R."/>
            <person name="Hildebrand F."/>
            <person name="Pallen M.J."/>
        </authorList>
    </citation>
    <scope>NUCLEOTIDE SEQUENCE</scope>
    <source>
        <strain evidence="10">10406</strain>
    </source>
</reference>
<dbReference type="SMART" id="SM00481">
    <property type="entry name" value="POLIIIAc"/>
    <property type="match status" value="1"/>
</dbReference>
<keyword evidence="4 8" id="KW-0028">Amino-acid biosynthesis</keyword>
<dbReference type="GO" id="GO:0005737">
    <property type="term" value="C:cytoplasm"/>
    <property type="evidence" value="ECO:0007669"/>
    <property type="project" value="TreeGrafter"/>
</dbReference>
<keyword evidence="5 8" id="KW-0378">Hydrolase</keyword>
<dbReference type="EC" id="3.1.3.15" evidence="3 8"/>
<dbReference type="InterPro" id="IPR003141">
    <property type="entry name" value="Pol/His_phosphatase_N"/>
</dbReference>
<organism evidence="10 11">
    <name type="scientific">Candidatus Limadaptatus stercoripullorum</name>
    <dbReference type="NCBI Taxonomy" id="2840846"/>
    <lineage>
        <taxon>Bacteria</taxon>
        <taxon>Bacillati</taxon>
        <taxon>Bacillota</taxon>
        <taxon>Clostridia</taxon>
        <taxon>Eubacteriales</taxon>
        <taxon>Candidatus Limadaptatus</taxon>
    </lineage>
</organism>
<dbReference type="GO" id="GO:0000105">
    <property type="term" value="P:L-histidine biosynthetic process"/>
    <property type="evidence" value="ECO:0007669"/>
    <property type="project" value="UniProtKB-UniRule"/>
</dbReference>
<reference evidence="10" key="1">
    <citation type="submission" date="2020-10" db="EMBL/GenBank/DDBJ databases">
        <authorList>
            <person name="Gilroy R."/>
        </authorList>
    </citation>
    <scope>NUCLEOTIDE SEQUENCE</scope>
    <source>
        <strain evidence="10">10406</strain>
    </source>
</reference>
<dbReference type="Pfam" id="PF02811">
    <property type="entry name" value="PHP"/>
    <property type="match status" value="1"/>
</dbReference>
<evidence type="ECO:0000259" key="9">
    <source>
        <dbReference type="SMART" id="SM00481"/>
    </source>
</evidence>
<dbReference type="NCBIfam" id="TIGR01856">
    <property type="entry name" value="hisJ_fam"/>
    <property type="match status" value="1"/>
</dbReference>
<dbReference type="Gene3D" id="3.20.20.140">
    <property type="entry name" value="Metal-dependent hydrolases"/>
    <property type="match status" value="1"/>
</dbReference>
<dbReference type="SUPFAM" id="SSF89550">
    <property type="entry name" value="PHP domain-like"/>
    <property type="match status" value="1"/>
</dbReference>
<dbReference type="EMBL" id="DVOE01000028">
    <property type="protein sequence ID" value="HIU98612.1"/>
    <property type="molecule type" value="Genomic_DNA"/>
</dbReference>
<name>A0A9D1SVH1_9FIRM</name>
<accession>A0A9D1SVH1</accession>
<keyword evidence="6 8" id="KW-0368">Histidine biosynthesis</keyword>
<comment type="catalytic activity">
    <reaction evidence="7 8">
        <text>L-histidinol phosphate + H2O = L-histidinol + phosphate</text>
        <dbReference type="Rhea" id="RHEA:14465"/>
        <dbReference type="ChEBI" id="CHEBI:15377"/>
        <dbReference type="ChEBI" id="CHEBI:43474"/>
        <dbReference type="ChEBI" id="CHEBI:57699"/>
        <dbReference type="ChEBI" id="CHEBI:57980"/>
        <dbReference type="EC" id="3.1.3.15"/>
    </reaction>
</comment>
<protein>
    <recommendedName>
        <fullName evidence="3 8">Histidinol-phosphatase</fullName>
        <shortName evidence="8">HolPase</shortName>
        <ecNumber evidence="3 8">3.1.3.15</ecNumber>
    </recommendedName>
</protein>
<evidence type="ECO:0000256" key="7">
    <source>
        <dbReference type="ARBA" id="ARBA00049158"/>
    </source>
</evidence>
<dbReference type="InterPro" id="IPR016195">
    <property type="entry name" value="Pol/histidinol_Pase-like"/>
</dbReference>
<evidence type="ECO:0000256" key="2">
    <source>
        <dbReference type="ARBA" id="ARBA00009152"/>
    </source>
</evidence>
<evidence type="ECO:0000256" key="6">
    <source>
        <dbReference type="ARBA" id="ARBA00023102"/>
    </source>
</evidence>
<proteinExistence type="inferred from homology"/>
<dbReference type="PANTHER" id="PTHR21039:SF0">
    <property type="entry name" value="HISTIDINOL-PHOSPHATASE"/>
    <property type="match status" value="1"/>
</dbReference>
<dbReference type="GO" id="GO:0004401">
    <property type="term" value="F:histidinol-phosphatase activity"/>
    <property type="evidence" value="ECO:0007669"/>
    <property type="project" value="UniProtKB-UniRule"/>
</dbReference>
<dbReference type="InterPro" id="IPR004013">
    <property type="entry name" value="PHP_dom"/>
</dbReference>
<evidence type="ECO:0000256" key="1">
    <source>
        <dbReference type="ARBA" id="ARBA00004970"/>
    </source>
</evidence>
<comment type="similarity">
    <text evidence="2 8">Belongs to the PHP hydrolase family. HisK subfamily.</text>
</comment>
<evidence type="ECO:0000256" key="8">
    <source>
        <dbReference type="RuleBase" id="RU366003"/>
    </source>
</evidence>
<evidence type="ECO:0000256" key="5">
    <source>
        <dbReference type="ARBA" id="ARBA00022801"/>
    </source>
</evidence>
<evidence type="ECO:0000256" key="3">
    <source>
        <dbReference type="ARBA" id="ARBA00013085"/>
    </source>
</evidence>
<evidence type="ECO:0000313" key="10">
    <source>
        <dbReference type="EMBL" id="HIU98612.1"/>
    </source>
</evidence>
<dbReference type="AlphaFoldDB" id="A0A9D1SVH1"/>
<comment type="pathway">
    <text evidence="1 8">Amino-acid biosynthesis; L-histidine biosynthesis; L-histidine from 5-phospho-alpha-D-ribose 1-diphosphate: step 8/9.</text>
</comment>
<dbReference type="InterPro" id="IPR010140">
    <property type="entry name" value="Histidinol_P_phosphatase_HisJ"/>
</dbReference>
<comment type="caution">
    <text evidence="10">The sequence shown here is derived from an EMBL/GenBank/DDBJ whole genome shotgun (WGS) entry which is preliminary data.</text>
</comment>
<feature type="domain" description="Polymerase/histidinol phosphatase N-terminal" evidence="9">
    <location>
        <begin position="4"/>
        <end position="60"/>
    </location>
</feature>
<gene>
    <name evidence="10" type="ORF">IAC73_02065</name>
</gene>